<dbReference type="EMBL" id="CP017686">
    <property type="protein sequence ID" value="AYQ55560.1"/>
    <property type="molecule type" value="Genomic_DNA"/>
</dbReference>
<evidence type="ECO:0000313" key="2">
    <source>
        <dbReference type="Proteomes" id="UP000273278"/>
    </source>
</evidence>
<gene>
    <name evidence="1" type="ORF">BKD89_07115</name>
</gene>
<dbReference type="Proteomes" id="UP000273278">
    <property type="component" value="Chromosome"/>
</dbReference>
<dbReference type="OMA" id="GHDCHSI"/>
<reference evidence="1 2" key="1">
    <citation type="submission" date="2016-10" db="EMBL/GenBank/DDBJ databases">
        <title>Complete genome of the TMA-utilizing, human hosted archaeon Methanomethylophilus alvus Gen. nov, sp. nov., strain Mx-05, derived from a pure culture.</title>
        <authorList>
            <person name="Brugere J.-F."/>
            <person name="Ben Hania W."/>
            <person name="Chaudhary P.P."/>
            <person name="Gaci N."/>
            <person name="Borrel G."/>
            <person name="Cao Van Tuat L."/>
            <person name="Fardeau M.-L."/>
            <person name="Harris H.M.B."/>
            <person name="O'Toole P.W."/>
            <person name="Ollivier B."/>
        </authorList>
    </citation>
    <scope>NUCLEOTIDE SEQUENCE [LARGE SCALE GENOMIC DNA]</scope>
    <source>
        <strain evidence="1 2">Mx-05</strain>
    </source>
</reference>
<organism evidence="1 2">
    <name type="scientific">Methanomethylophilus alvi</name>
    <dbReference type="NCBI Taxonomy" id="1291540"/>
    <lineage>
        <taxon>Archaea</taxon>
        <taxon>Methanobacteriati</taxon>
        <taxon>Thermoplasmatota</taxon>
        <taxon>Thermoplasmata</taxon>
        <taxon>Methanomassiliicoccales</taxon>
        <taxon>Methanomethylophilaceae</taxon>
        <taxon>Methanomethylophilus</taxon>
    </lineage>
</organism>
<sequence length="263" mass="28658">MNSEKKKLEYGEVTKIACGDMNIRVYDTKDAIDDRVIILDKDGRGVVVELPAFRRNIEELAHYLEDENVTIEGKLVSYHAAGSSFLPDVKNYLTESAAKYNSTGGGAALIGNFAKAFGPEFDSSAVGSGEDLQGGEFEIAGIGLTIIPNGDAFEITIPDEKAVYMHMLGHDCHSIIAGPAHADAVIAGLQKYLDDGFELFLSAHYGPEDRSDVQMKISYIEGLKDIAARCSSAEEFSDAVKERYPGYSGENYLRMTAGMFFPQ</sequence>
<dbReference type="AlphaFoldDB" id="A0A3G3IIA0"/>
<protein>
    <submittedName>
        <fullName evidence="1">Uncharacterized protein</fullName>
    </submittedName>
</protein>
<proteinExistence type="predicted"/>
<dbReference type="GeneID" id="41322221"/>
<name>A0A3G3IIA0_9ARCH</name>
<evidence type="ECO:0000313" key="1">
    <source>
        <dbReference type="EMBL" id="AYQ55560.1"/>
    </source>
</evidence>
<dbReference type="RefSeq" id="WP_015505335.1">
    <property type="nucleotide sequence ID" value="NZ_CP017686.1"/>
</dbReference>
<accession>A0A3G3IIA0</accession>